<dbReference type="Proteomes" id="UP000599109">
    <property type="component" value="Unassembled WGS sequence"/>
</dbReference>
<dbReference type="EMBL" id="JAEQNE010000007">
    <property type="protein sequence ID" value="MBL0394273.1"/>
    <property type="molecule type" value="Genomic_DNA"/>
</dbReference>
<comment type="caution">
    <text evidence="1">The sequence shown here is derived from an EMBL/GenBank/DDBJ whole genome shotgun (WGS) entry which is preliminary data.</text>
</comment>
<evidence type="ECO:0000313" key="1">
    <source>
        <dbReference type="EMBL" id="MBL0394273.1"/>
    </source>
</evidence>
<keyword evidence="2" id="KW-1185">Reference proteome</keyword>
<organism evidence="1 2">
    <name type="scientific">Ramlibacter monticola</name>
    <dbReference type="NCBI Taxonomy" id="1926872"/>
    <lineage>
        <taxon>Bacteria</taxon>
        <taxon>Pseudomonadati</taxon>
        <taxon>Pseudomonadota</taxon>
        <taxon>Betaproteobacteria</taxon>
        <taxon>Burkholderiales</taxon>
        <taxon>Comamonadaceae</taxon>
        <taxon>Ramlibacter</taxon>
    </lineage>
</organism>
<dbReference type="AlphaFoldDB" id="A0A936Z3Q3"/>
<dbReference type="InterPro" id="IPR048683">
    <property type="entry name" value="Sf6_terminase"/>
</dbReference>
<gene>
    <name evidence="1" type="ORF">JJ685_24250</name>
</gene>
<dbReference type="Gene3D" id="1.10.10.60">
    <property type="entry name" value="Homeodomain-like"/>
    <property type="match status" value="1"/>
</dbReference>
<dbReference type="Pfam" id="PF20901">
    <property type="entry name" value="Sf6_terminase"/>
    <property type="match status" value="1"/>
</dbReference>
<evidence type="ECO:0000313" key="2">
    <source>
        <dbReference type="Proteomes" id="UP000599109"/>
    </source>
</evidence>
<accession>A0A936Z3Q3</accession>
<protein>
    <submittedName>
        <fullName evidence="1">Uncharacterized protein</fullName>
    </submittedName>
</protein>
<proteinExistence type="predicted"/>
<name>A0A936Z3Q3_9BURK</name>
<reference evidence="1 2" key="1">
    <citation type="journal article" date="2017" name="Int. J. Syst. Evol. Microbiol.">
        <title>Ramlibacter monticola sp. nov., isolated from forest soil.</title>
        <authorList>
            <person name="Chaudhary D.K."/>
            <person name="Kim J."/>
        </authorList>
    </citation>
    <scope>NUCLEOTIDE SEQUENCE [LARGE SCALE GENOMIC DNA]</scope>
    <source>
        <strain evidence="1 2">KACC 19175</strain>
    </source>
</reference>
<sequence>MPGLTTVMRWLAEDRGGFRAQYARAREVQAELDADDQVAIADEPPRTVHIEWAEASAHTEGVTQKRAVAVALDNAEVANRRLRSEARRWRAAKMNPKKYGRLADPPASDDDQEGVVVVIKNYAGLAK</sequence>